<organism evidence="1 2">
    <name type="scientific">Paenibacillus turicensis</name>
    <dbReference type="NCBI Taxonomy" id="160487"/>
    <lineage>
        <taxon>Bacteria</taxon>
        <taxon>Bacillati</taxon>
        <taxon>Bacillota</taxon>
        <taxon>Bacilli</taxon>
        <taxon>Bacillales</taxon>
        <taxon>Paenibacillaceae</taxon>
        <taxon>Paenibacillus</taxon>
    </lineage>
</organism>
<dbReference type="EMBL" id="JAGGKG010000006">
    <property type="protein sequence ID" value="MBP1905070.1"/>
    <property type="molecule type" value="Genomic_DNA"/>
</dbReference>
<name>A0ABS4FR65_9BACL</name>
<evidence type="ECO:0000313" key="2">
    <source>
        <dbReference type="Proteomes" id="UP001519272"/>
    </source>
</evidence>
<accession>A0ABS4FR65</accession>
<evidence type="ECO:0000313" key="1">
    <source>
        <dbReference type="EMBL" id="MBP1905070.1"/>
    </source>
</evidence>
<protein>
    <submittedName>
        <fullName evidence="1">Uncharacterized protein</fullName>
    </submittedName>
</protein>
<comment type="caution">
    <text evidence="1">The sequence shown here is derived from an EMBL/GenBank/DDBJ whole genome shotgun (WGS) entry which is preliminary data.</text>
</comment>
<gene>
    <name evidence="1" type="ORF">J2Z32_001695</name>
</gene>
<proteinExistence type="predicted"/>
<reference evidence="1 2" key="1">
    <citation type="submission" date="2021-03" db="EMBL/GenBank/DDBJ databases">
        <title>Genomic Encyclopedia of Type Strains, Phase IV (KMG-IV): sequencing the most valuable type-strain genomes for metagenomic binning, comparative biology and taxonomic classification.</title>
        <authorList>
            <person name="Goeker M."/>
        </authorList>
    </citation>
    <scope>NUCLEOTIDE SEQUENCE [LARGE SCALE GENOMIC DNA]</scope>
    <source>
        <strain evidence="1 2">DSM 14349</strain>
    </source>
</reference>
<dbReference type="Proteomes" id="UP001519272">
    <property type="component" value="Unassembled WGS sequence"/>
</dbReference>
<keyword evidence="2" id="KW-1185">Reference proteome</keyword>
<sequence>MLVVQVVNVPLAVQTNIYYNDSIKNQYLTLLGVCCYGAEGGFNRC</sequence>